<dbReference type="SMART" id="SM00327">
    <property type="entry name" value="VWA"/>
    <property type="match status" value="1"/>
</dbReference>
<dbReference type="InterPro" id="IPR002035">
    <property type="entry name" value="VWF_A"/>
</dbReference>
<keyword evidence="1" id="KW-1003">Cell membrane</keyword>
<name>A0A261UGB7_9BORD</name>
<keyword evidence="2 6" id="KW-0812">Transmembrane</keyword>
<dbReference type="PANTHER" id="PTHR22550:SF5">
    <property type="entry name" value="LEUCINE ZIPPER PROTEIN 4"/>
    <property type="match status" value="1"/>
</dbReference>
<dbReference type="Pfam" id="PF07584">
    <property type="entry name" value="BatA"/>
    <property type="match status" value="1"/>
</dbReference>
<proteinExistence type="predicted"/>
<evidence type="ECO:0000256" key="5">
    <source>
        <dbReference type="SAM" id="MobiDB-lite"/>
    </source>
</evidence>
<dbReference type="Proteomes" id="UP000215767">
    <property type="component" value="Unassembled WGS sequence"/>
</dbReference>
<sequence>MPCGACPDFAVSAAMNALPSISFLWPRMLWLLVFVPILVLLYVWHGRRRARAAVPYPALRATAFATGKSAGWRRHFPAVLMLLAVTSLLIAVARPQALVMLPSRLQTLILAMDASGSMRAEDIKPNRMQAARQAARILIDAQPADVSVAVVSVAGTAALAQAPSRRKEDVVAALDRLQPQRGTALGNGLIIALVTLLPKAGIDVDRFMNDSAREENARPAQRPEASRNGARGGSDNGAALRPLPREGDGAKPAPDNVGAIVLLSDGENNTGPEAIQAAQVAAEHGVRIYTVGIGTPDGVVITVDGWSSRVRLDEAVLKKVADITGGEYFRAEDAEALKKVYGTLSARLAFDRQDLVEITALFAALGALLAACAGLVSLWWFGRVL</sequence>
<feature type="region of interest" description="Disordered" evidence="5">
    <location>
        <begin position="212"/>
        <end position="256"/>
    </location>
</feature>
<evidence type="ECO:0000313" key="8">
    <source>
        <dbReference type="EMBL" id="OZI60954.1"/>
    </source>
</evidence>
<dbReference type="Gene3D" id="3.40.50.410">
    <property type="entry name" value="von Willebrand factor, type A domain"/>
    <property type="match status" value="1"/>
</dbReference>
<dbReference type="PROSITE" id="PS50234">
    <property type="entry name" value="VWFA"/>
    <property type="match status" value="1"/>
</dbReference>
<evidence type="ECO:0000259" key="7">
    <source>
        <dbReference type="PROSITE" id="PS50234"/>
    </source>
</evidence>
<evidence type="ECO:0000256" key="3">
    <source>
        <dbReference type="ARBA" id="ARBA00022989"/>
    </source>
</evidence>
<keyword evidence="3 6" id="KW-1133">Transmembrane helix</keyword>
<accession>A0A261UGB7</accession>
<feature type="transmembrane region" description="Helical" evidence="6">
    <location>
        <begin position="24"/>
        <end position="44"/>
    </location>
</feature>
<feature type="domain" description="VWFA" evidence="7">
    <location>
        <begin position="107"/>
        <end position="344"/>
    </location>
</feature>
<feature type="transmembrane region" description="Helical" evidence="6">
    <location>
        <begin position="76"/>
        <end position="93"/>
    </location>
</feature>
<feature type="transmembrane region" description="Helical" evidence="6">
    <location>
        <begin position="360"/>
        <end position="381"/>
    </location>
</feature>
<comment type="caution">
    <text evidence="8">The sequence shown here is derived from an EMBL/GenBank/DDBJ whole genome shotgun (WGS) entry which is preliminary data.</text>
</comment>
<dbReference type="AlphaFoldDB" id="A0A261UGB7"/>
<dbReference type="EMBL" id="NEVS01000004">
    <property type="protein sequence ID" value="OZI60954.1"/>
    <property type="molecule type" value="Genomic_DNA"/>
</dbReference>
<reference evidence="9" key="1">
    <citation type="submission" date="2017-05" db="EMBL/GenBank/DDBJ databases">
        <title>Complete and WGS of Bordetella genogroups.</title>
        <authorList>
            <person name="Spilker T."/>
            <person name="Lipuma J."/>
        </authorList>
    </citation>
    <scope>NUCLEOTIDE SEQUENCE [LARGE SCALE GENOMIC DNA]</scope>
    <source>
        <strain evidence="9">AU8856</strain>
    </source>
</reference>
<dbReference type="SUPFAM" id="SSF53300">
    <property type="entry name" value="vWA-like"/>
    <property type="match status" value="1"/>
</dbReference>
<gene>
    <name evidence="8" type="ORF">CAL28_16475</name>
</gene>
<keyword evidence="4 6" id="KW-0472">Membrane</keyword>
<evidence type="ECO:0000256" key="1">
    <source>
        <dbReference type="ARBA" id="ARBA00022475"/>
    </source>
</evidence>
<evidence type="ECO:0000256" key="2">
    <source>
        <dbReference type="ARBA" id="ARBA00022692"/>
    </source>
</evidence>
<dbReference type="InterPro" id="IPR050768">
    <property type="entry name" value="UPF0353/GerABKA_families"/>
</dbReference>
<dbReference type="Pfam" id="PF13519">
    <property type="entry name" value="VWA_2"/>
    <property type="match status" value="1"/>
</dbReference>
<evidence type="ECO:0000256" key="4">
    <source>
        <dbReference type="ARBA" id="ARBA00023136"/>
    </source>
</evidence>
<protein>
    <recommendedName>
        <fullName evidence="7">VWFA domain-containing protein</fullName>
    </recommendedName>
</protein>
<keyword evidence="9" id="KW-1185">Reference proteome</keyword>
<dbReference type="PANTHER" id="PTHR22550">
    <property type="entry name" value="SPORE GERMINATION PROTEIN"/>
    <property type="match status" value="1"/>
</dbReference>
<dbReference type="InterPro" id="IPR024163">
    <property type="entry name" value="Aerotolerance_reg_N"/>
</dbReference>
<dbReference type="Pfam" id="PF00092">
    <property type="entry name" value="VWA"/>
    <property type="match status" value="1"/>
</dbReference>
<evidence type="ECO:0000256" key="6">
    <source>
        <dbReference type="SAM" id="Phobius"/>
    </source>
</evidence>
<organism evidence="8 9">
    <name type="scientific">Bordetella genomosp. 11</name>
    <dbReference type="NCBI Taxonomy" id="1416808"/>
    <lineage>
        <taxon>Bacteria</taxon>
        <taxon>Pseudomonadati</taxon>
        <taxon>Pseudomonadota</taxon>
        <taxon>Betaproteobacteria</taxon>
        <taxon>Burkholderiales</taxon>
        <taxon>Alcaligenaceae</taxon>
        <taxon>Bordetella</taxon>
    </lineage>
</organism>
<dbReference type="InterPro" id="IPR036465">
    <property type="entry name" value="vWFA_dom_sf"/>
</dbReference>
<evidence type="ECO:0000313" key="9">
    <source>
        <dbReference type="Proteomes" id="UP000215767"/>
    </source>
</evidence>